<evidence type="ECO:0000256" key="1">
    <source>
        <dbReference type="SAM" id="MobiDB-lite"/>
    </source>
</evidence>
<feature type="chain" id="PRO_5046409469" description="Peptide-binding protein" evidence="2">
    <location>
        <begin position="27"/>
        <end position="158"/>
    </location>
</feature>
<accession>A0ABZ0WGL2</accession>
<name>A0ABZ0WGL2_9BURK</name>
<organism evidence="3 4">
    <name type="scientific">Paraburkholderia kururiensis</name>
    <dbReference type="NCBI Taxonomy" id="984307"/>
    <lineage>
        <taxon>Bacteria</taxon>
        <taxon>Pseudomonadati</taxon>
        <taxon>Pseudomonadota</taxon>
        <taxon>Betaproteobacteria</taxon>
        <taxon>Burkholderiales</taxon>
        <taxon>Burkholderiaceae</taxon>
        <taxon>Paraburkholderia</taxon>
    </lineage>
</organism>
<feature type="region of interest" description="Disordered" evidence="1">
    <location>
        <begin position="30"/>
        <end position="158"/>
    </location>
</feature>
<feature type="compositionally biased region" description="Basic and acidic residues" evidence="1">
    <location>
        <begin position="122"/>
        <end position="136"/>
    </location>
</feature>
<feature type="signal peptide" evidence="2">
    <location>
        <begin position="1"/>
        <end position="26"/>
    </location>
</feature>
<evidence type="ECO:0000313" key="3">
    <source>
        <dbReference type="EMBL" id="WQD76427.1"/>
    </source>
</evidence>
<keyword evidence="4" id="KW-1185">Reference proteome</keyword>
<evidence type="ECO:0000256" key="2">
    <source>
        <dbReference type="SAM" id="SignalP"/>
    </source>
</evidence>
<dbReference type="Proteomes" id="UP001325479">
    <property type="component" value="Chromosome"/>
</dbReference>
<feature type="compositionally biased region" description="Gly residues" evidence="1">
    <location>
        <begin position="30"/>
        <end position="45"/>
    </location>
</feature>
<evidence type="ECO:0000313" key="4">
    <source>
        <dbReference type="Proteomes" id="UP001325479"/>
    </source>
</evidence>
<reference evidence="3 4" key="1">
    <citation type="submission" date="2023-12" db="EMBL/GenBank/DDBJ databases">
        <title>Genome sequencing and assembly of bacterial species from a model synthetic community.</title>
        <authorList>
            <person name="Hogle S.L."/>
        </authorList>
    </citation>
    <scope>NUCLEOTIDE SEQUENCE [LARGE SCALE GENOMIC DNA]</scope>
    <source>
        <strain evidence="3 4">HAMBI 2494</strain>
    </source>
</reference>
<sequence>MYAGLARTGRWMAGALLAAAVAFAHARPEGGGPPHGSHAFGGGFGARIAAAPRGGGREGGAPRAHPGRSGNRGVAPLRVAGPDVYRPGNGGNVPYPGAITPISTEARPVPHPPANSPVRAGSIREDVARYNEERSTYRPLPRQAEEGPRQPMPSPYRN</sequence>
<gene>
    <name evidence="3" type="ORF">U0042_20340</name>
</gene>
<dbReference type="EMBL" id="CP139965">
    <property type="protein sequence ID" value="WQD76427.1"/>
    <property type="molecule type" value="Genomic_DNA"/>
</dbReference>
<keyword evidence="2" id="KW-0732">Signal</keyword>
<evidence type="ECO:0008006" key="5">
    <source>
        <dbReference type="Google" id="ProtNLM"/>
    </source>
</evidence>
<protein>
    <recommendedName>
        <fullName evidence="5">Peptide-binding protein</fullName>
    </recommendedName>
</protein>
<dbReference type="RefSeq" id="WP_114809429.1">
    <property type="nucleotide sequence ID" value="NZ_CP139965.1"/>
</dbReference>
<proteinExistence type="predicted"/>